<dbReference type="Pfam" id="PF12802">
    <property type="entry name" value="MarR_2"/>
    <property type="match status" value="1"/>
</dbReference>
<sequence length="157" mass="17464">METVTEADDVAFDHAIAVLEEQTSVLWRRERTTSHALAKHVHPDMEPAAYGILTLLQREGSLRATDIALSIGVGKPSVSRQLAGLERLGLVNRELDPHDARSQRVVLTPLGQRRIAIAQSGRRTAFTALMRSWRPEDVEALGTLIARLNSTYTKDTW</sequence>
<dbReference type="OrthoDB" id="9154853at2"/>
<dbReference type="InterPro" id="IPR036388">
    <property type="entry name" value="WH-like_DNA-bd_sf"/>
</dbReference>
<dbReference type="GO" id="GO:0003700">
    <property type="term" value="F:DNA-binding transcription factor activity"/>
    <property type="evidence" value="ECO:0007669"/>
    <property type="project" value="InterPro"/>
</dbReference>
<dbReference type="PRINTS" id="PR00598">
    <property type="entry name" value="HTHMARR"/>
</dbReference>
<dbReference type="InterPro" id="IPR036390">
    <property type="entry name" value="WH_DNA-bd_sf"/>
</dbReference>
<protein>
    <submittedName>
        <fullName evidence="2">MarR family transcriptional regulator</fullName>
    </submittedName>
</protein>
<dbReference type="SMART" id="SM00347">
    <property type="entry name" value="HTH_MARR"/>
    <property type="match status" value="1"/>
</dbReference>
<keyword evidence="3" id="KW-1185">Reference proteome</keyword>
<name>A0A2S5IW76_9MICC</name>
<accession>A0A2S5IW76</accession>
<dbReference type="GO" id="GO:0006950">
    <property type="term" value="P:response to stress"/>
    <property type="evidence" value="ECO:0007669"/>
    <property type="project" value="TreeGrafter"/>
</dbReference>
<dbReference type="RefSeq" id="WP_104122211.1">
    <property type="nucleotide sequence ID" value="NZ_PRKW01000005.1"/>
</dbReference>
<evidence type="ECO:0000259" key="1">
    <source>
        <dbReference type="PROSITE" id="PS50995"/>
    </source>
</evidence>
<organism evidence="2 3">
    <name type="scientific">Arthrobacter pityocampae</name>
    <dbReference type="NCBI Taxonomy" id="547334"/>
    <lineage>
        <taxon>Bacteria</taxon>
        <taxon>Bacillati</taxon>
        <taxon>Actinomycetota</taxon>
        <taxon>Actinomycetes</taxon>
        <taxon>Micrococcales</taxon>
        <taxon>Micrococcaceae</taxon>
        <taxon>Arthrobacter</taxon>
    </lineage>
</organism>
<dbReference type="SUPFAM" id="SSF46785">
    <property type="entry name" value="Winged helix' DNA-binding domain"/>
    <property type="match status" value="1"/>
</dbReference>
<dbReference type="InterPro" id="IPR011991">
    <property type="entry name" value="ArsR-like_HTH"/>
</dbReference>
<dbReference type="CDD" id="cd00090">
    <property type="entry name" value="HTH_ARSR"/>
    <property type="match status" value="1"/>
</dbReference>
<dbReference type="PANTHER" id="PTHR33164">
    <property type="entry name" value="TRANSCRIPTIONAL REGULATOR, MARR FAMILY"/>
    <property type="match status" value="1"/>
</dbReference>
<dbReference type="PANTHER" id="PTHR33164:SF57">
    <property type="entry name" value="MARR-FAMILY TRANSCRIPTIONAL REGULATOR"/>
    <property type="match status" value="1"/>
</dbReference>
<evidence type="ECO:0000313" key="3">
    <source>
        <dbReference type="Proteomes" id="UP000239297"/>
    </source>
</evidence>
<dbReference type="Gene3D" id="1.10.10.10">
    <property type="entry name" value="Winged helix-like DNA-binding domain superfamily/Winged helix DNA-binding domain"/>
    <property type="match status" value="1"/>
</dbReference>
<evidence type="ECO:0000313" key="2">
    <source>
        <dbReference type="EMBL" id="PPB48809.1"/>
    </source>
</evidence>
<gene>
    <name evidence="2" type="ORF">C4K88_13965</name>
</gene>
<feature type="domain" description="HTH marR-type" evidence="1">
    <location>
        <begin position="1"/>
        <end position="150"/>
    </location>
</feature>
<proteinExistence type="predicted"/>
<dbReference type="PROSITE" id="PS50995">
    <property type="entry name" value="HTH_MARR_2"/>
    <property type="match status" value="1"/>
</dbReference>
<dbReference type="AlphaFoldDB" id="A0A2S5IW76"/>
<dbReference type="Proteomes" id="UP000239297">
    <property type="component" value="Unassembled WGS sequence"/>
</dbReference>
<reference evidence="2 3" key="1">
    <citation type="journal article" date="2014" name="Int. J. Syst. Evol. Microbiol.">
        <title>Arthrobacter pityocampae sp. nov., isolated from Thaumetopoea pityocampa (Lep., Thaumetopoeidae).</title>
        <authorList>
            <person name="Ince I.A."/>
            <person name="Demirbag Z."/>
            <person name="Kati H."/>
        </authorList>
    </citation>
    <scope>NUCLEOTIDE SEQUENCE [LARGE SCALE GENOMIC DNA]</scope>
    <source>
        <strain evidence="2 3">Tp2</strain>
    </source>
</reference>
<dbReference type="InterPro" id="IPR039422">
    <property type="entry name" value="MarR/SlyA-like"/>
</dbReference>
<comment type="caution">
    <text evidence="2">The sequence shown here is derived from an EMBL/GenBank/DDBJ whole genome shotgun (WGS) entry which is preliminary data.</text>
</comment>
<dbReference type="InterPro" id="IPR000835">
    <property type="entry name" value="HTH_MarR-typ"/>
</dbReference>
<dbReference type="EMBL" id="PRKW01000005">
    <property type="protein sequence ID" value="PPB48809.1"/>
    <property type="molecule type" value="Genomic_DNA"/>
</dbReference>